<dbReference type="Proteomes" id="UP000199013">
    <property type="component" value="Unassembled WGS sequence"/>
</dbReference>
<dbReference type="EMBL" id="FLUV01000130">
    <property type="protein sequence ID" value="SBW17660.1"/>
    <property type="molecule type" value="Genomic_DNA"/>
</dbReference>
<proteinExistence type="predicted"/>
<evidence type="ECO:0000313" key="2">
    <source>
        <dbReference type="Proteomes" id="UP000199013"/>
    </source>
</evidence>
<evidence type="ECO:0000313" key="1">
    <source>
        <dbReference type="EMBL" id="SBW17660.1"/>
    </source>
</evidence>
<dbReference type="SUPFAM" id="SSF75005">
    <property type="entry name" value="Arabinanase/levansucrase/invertase"/>
    <property type="match status" value="1"/>
</dbReference>
<name>A0A1C3NTD7_9ACTN</name>
<protein>
    <submittedName>
        <fullName evidence="1">Uncharacterized protein</fullName>
    </submittedName>
</protein>
<gene>
    <name evidence="1" type="ORF">FDG2_0320</name>
</gene>
<accession>A0A1C3NTD7</accession>
<dbReference type="Gene3D" id="2.115.10.20">
    <property type="entry name" value="Glycosyl hydrolase domain, family 43"/>
    <property type="match status" value="1"/>
</dbReference>
<dbReference type="AlphaFoldDB" id="A0A1C3NTD7"/>
<organism evidence="1 2">
    <name type="scientific">Candidatus Protofrankia californiensis</name>
    <dbReference type="NCBI Taxonomy" id="1839754"/>
    <lineage>
        <taxon>Bacteria</taxon>
        <taxon>Bacillati</taxon>
        <taxon>Actinomycetota</taxon>
        <taxon>Actinomycetes</taxon>
        <taxon>Frankiales</taxon>
        <taxon>Frankiaceae</taxon>
        <taxon>Protofrankia</taxon>
    </lineage>
</organism>
<dbReference type="InterPro" id="IPR023296">
    <property type="entry name" value="Glyco_hydro_beta-prop_sf"/>
</dbReference>
<sequence length="171" mass="18988">MLVRTDEGWHLWASCHFLDDPDATDRMETRHATSPDGLTWTWRGTALAPRPGAWDRRGVRISSVLCDDRQPIAYYDGRASAEENWEERTGIAVGLTLNDRFHAVGDEPAAVSPHGAGGVRYLSVVELTDGGTRLFYEATRSDGAHELYTELHPPTSDTAVDFRPPAARQKL</sequence>
<keyword evidence="2" id="KW-1185">Reference proteome</keyword>
<reference evidence="2" key="1">
    <citation type="submission" date="2016-02" db="EMBL/GenBank/DDBJ databases">
        <authorList>
            <person name="Wibberg D."/>
        </authorList>
    </citation>
    <scope>NUCLEOTIDE SEQUENCE [LARGE SCALE GENOMIC DNA]</scope>
</reference>